<reference evidence="2 3" key="1">
    <citation type="submission" date="2019-03" db="EMBL/GenBank/DDBJ databases">
        <title>Genomic Encyclopedia of Archaeal and Bacterial Type Strains, Phase II (KMG-II): from individual species to whole genera.</title>
        <authorList>
            <person name="Goeker M."/>
        </authorList>
    </citation>
    <scope>NUCLEOTIDE SEQUENCE [LARGE SCALE GENOMIC DNA]</scope>
    <source>
        <strain evidence="2 3">DSM 24323</strain>
    </source>
</reference>
<feature type="transmembrane region" description="Helical" evidence="1">
    <location>
        <begin position="409"/>
        <end position="428"/>
    </location>
</feature>
<feature type="transmembrane region" description="Helical" evidence="1">
    <location>
        <begin position="184"/>
        <end position="217"/>
    </location>
</feature>
<dbReference type="EMBL" id="SOAW01000001">
    <property type="protein sequence ID" value="TDT32601.1"/>
    <property type="molecule type" value="Genomic_DNA"/>
</dbReference>
<feature type="transmembrane region" description="Helical" evidence="1">
    <location>
        <begin position="155"/>
        <end position="172"/>
    </location>
</feature>
<proteinExistence type="predicted"/>
<name>A0A4R7J5H5_9ACTN</name>
<gene>
    <name evidence="2" type="ORF">CLV29_0182</name>
</gene>
<evidence type="ECO:0000256" key="1">
    <source>
        <dbReference type="SAM" id="Phobius"/>
    </source>
</evidence>
<feature type="transmembrane region" description="Helical" evidence="1">
    <location>
        <begin position="328"/>
        <end position="346"/>
    </location>
</feature>
<feature type="transmembrane region" description="Helical" evidence="1">
    <location>
        <begin position="434"/>
        <end position="453"/>
    </location>
</feature>
<keyword evidence="1" id="KW-1133">Transmembrane helix</keyword>
<dbReference type="AlphaFoldDB" id="A0A4R7J5H5"/>
<feature type="transmembrane region" description="Helical" evidence="1">
    <location>
        <begin position="300"/>
        <end position="322"/>
    </location>
</feature>
<dbReference type="Proteomes" id="UP000295371">
    <property type="component" value="Unassembled WGS sequence"/>
</dbReference>
<feature type="transmembrane region" description="Helical" evidence="1">
    <location>
        <begin position="473"/>
        <end position="492"/>
    </location>
</feature>
<evidence type="ECO:0000313" key="3">
    <source>
        <dbReference type="Proteomes" id="UP000295371"/>
    </source>
</evidence>
<accession>A0A4R7J5H5</accession>
<evidence type="ECO:0000313" key="2">
    <source>
        <dbReference type="EMBL" id="TDT32601.1"/>
    </source>
</evidence>
<feature type="transmembrane region" description="Helical" evidence="1">
    <location>
        <begin position="256"/>
        <end position="279"/>
    </location>
</feature>
<feature type="transmembrane region" description="Helical" evidence="1">
    <location>
        <begin position="229"/>
        <end position="250"/>
    </location>
</feature>
<feature type="transmembrane region" description="Helical" evidence="1">
    <location>
        <begin position="97"/>
        <end position="116"/>
    </location>
</feature>
<organism evidence="2 3">
    <name type="scientific">Naumannella halotolerans</name>
    <dbReference type="NCBI Taxonomy" id="993414"/>
    <lineage>
        <taxon>Bacteria</taxon>
        <taxon>Bacillati</taxon>
        <taxon>Actinomycetota</taxon>
        <taxon>Actinomycetes</taxon>
        <taxon>Propionibacteriales</taxon>
        <taxon>Propionibacteriaceae</taxon>
        <taxon>Naumannella</taxon>
    </lineage>
</organism>
<feature type="transmembrane region" description="Helical" evidence="1">
    <location>
        <begin position="71"/>
        <end position="90"/>
    </location>
</feature>
<feature type="transmembrane region" description="Helical" evidence="1">
    <location>
        <begin position="378"/>
        <end position="397"/>
    </location>
</feature>
<sequence>MVALRETLVVPVRDGHVDPRGWRRPLPSVIVGAYLMYAVLIITVLVSAVVVDRTTPVNRFDIARTADLPVALGYWFTMLLTYLASLGLGWAWRIGCWLVLLVVSVVTWLVGVFAVLDGGNLLSAALSLISITVGAILMLVATITGTRGELRWSTTILATLGLAGTQLAPSLISTRASVLGSDALTMVAALLIPVSVPLAVAAGTTFAQVAVNLGVYTFTALRDLTEARIWPVVTGLLAVPVVGLGVSTGLRIGGSATALTIGHMLISIGACWAAMSLAARRGASAPQPLRITQSLADRGMLFGLLLGSWGLLNMVDSLWFTLPLGSGVLADGVLLTGAVIIGVQAIRRADAAAAVLAAAIAVMAAFAGIRILAELPSLSGAVGSAALAVIAVALALPRWGRSGFTDRRWFVLALALLVLLISPYRIYVAEPLESLVGSSQLAVLLIGLVWLLLTEAEFTRRDSPRLPRTPRLLLFLAYAMWAATMTALVAHGSGSMAMALDLGQLAEAGDAVIGYAVAPAVVVGLLAMGEADAVVETAHPEHELVLTAKL</sequence>
<protein>
    <submittedName>
        <fullName evidence="2">Uncharacterized protein</fullName>
    </submittedName>
</protein>
<comment type="caution">
    <text evidence="2">The sequence shown here is derived from an EMBL/GenBank/DDBJ whole genome shotgun (WGS) entry which is preliminary data.</text>
</comment>
<feature type="transmembrane region" description="Helical" evidence="1">
    <location>
        <begin position="29"/>
        <end position="51"/>
    </location>
</feature>
<keyword evidence="3" id="KW-1185">Reference proteome</keyword>
<keyword evidence="1" id="KW-0812">Transmembrane</keyword>
<feature type="transmembrane region" description="Helical" evidence="1">
    <location>
        <begin position="512"/>
        <end position="529"/>
    </location>
</feature>
<feature type="transmembrane region" description="Helical" evidence="1">
    <location>
        <begin position="122"/>
        <end position="143"/>
    </location>
</feature>
<keyword evidence="1" id="KW-0472">Membrane</keyword>
<feature type="transmembrane region" description="Helical" evidence="1">
    <location>
        <begin position="353"/>
        <end position="372"/>
    </location>
</feature>